<dbReference type="Pfam" id="PF01549">
    <property type="entry name" value="ShK"/>
    <property type="match status" value="4"/>
</dbReference>
<evidence type="ECO:0000313" key="3">
    <source>
        <dbReference type="EMBL" id="OAF65166.1"/>
    </source>
</evidence>
<evidence type="ECO:0000256" key="1">
    <source>
        <dbReference type="PROSITE-ProRule" id="PRU01005"/>
    </source>
</evidence>
<dbReference type="Proteomes" id="UP000078046">
    <property type="component" value="Unassembled WGS sequence"/>
</dbReference>
<reference evidence="3 4" key="1">
    <citation type="submission" date="2016-04" db="EMBL/GenBank/DDBJ databases">
        <title>The genome of Intoshia linei affirms orthonectids as highly simplified spiralians.</title>
        <authorList>
            <person name="Mikhailov K.V."/>
            <person name="Slusarev G.S."/>
            <person name="Nikitin M.A."/>
            <person name="Logacheva M.D."/>
            <person name="Penin A."/>
            <person name="Aleoshin V."/>
            <person name="Panchin Y.V."/>
        </authorList>
    </citation>
    <scope>NUCLEOTIDE SEQUENCE [LARGE SCALE GENOMIC DNA]</scope>
    <source>
        <strain evidence="3">Intl2013</strain>
        <tissue evidence="3">Whole animal</tissue>
    </source>
</reference>
<feature type="disulfide bond" evidence="1">
    <location>
        <begin position="75"/>
        <end position="93"/>
    </location>
</feature>
<dbReference type="AlphaFoldDB" id="A0A177AT40"/>
<comment type="caution">
    <text evidence="3">The sequence shown here is derived from an EMBL/GenBank/DDBJ whole genome shotgun (WGS) entry which is preliminary data.</text>
</comment>
<accession>A0A177AT40</accession>
<gene>
    <name evidence="3" type="ORF">A3Q56_07131</name>
</gene>
<feature type="domain" description="ShKT" evidence="2">
    <location>
        <begin position="66"/>
        <end position="100"/>
    </location>
</feature>
<feature type="domain" description="ShKT" evidence="2">
    <location>
        <begin position="133"/>
        <end position="166"/>
    </location>
</feature>
<sequence>MFKVCYVPFIFEKLILNIETVEEVLDSQIYIDCYDDPGIICDARLCNVKERYTEMIMKCANTCGHCKCQDEVLNCNVKDCSNPKTKTLSYTNCRKTCGFCGCFDLKKCNVTNCFEPNSIEEMKLTCKRTCGYCCHDIVKDCKIEDCYNESKKVDMMKNCPFTCGLCGCFDCHICNPKNCEIATWENYNKRYCRKTCEYCNYLLGHIMKCMGVYFTRNNQYSEKSAHLVKETNTLKTLCCEDCKDDCDRNDCTNHEKENEIITLCSKTCGYCRIIFLTQLTISHLTPLIIT</sequence>
<dbReference type="OrthoDB" id="5868365at2759"/>
<organism evidence="3 4">
    <name type="scientific">Intoshia linei</name>
    <dbReference type="NCBI Taxonomy" id="1819745"/>
    <lineage>
        <taxon>Eukaryota</taxon>
        <taxon>Metazoa</taxon>
        <taxon>Spiralia</taxon>
        <taxon>Lophotrochozoa</taxon>
        <taxon>Mesozoa</taxon>
        <taxon>Orthonectida</taxon>
        <taxon>Rhopaluridae</taxon>
        <taxon>Intoshia</taxon>
    </lineage>
</organism>
<feature type="disulfide bond" evidence="1">
    <location>
        <begin position="66"/>
        <end position="100"/>
    </location>
</feature>
<evidence type="ECO:0000313" key="4">
    <source>
        <dbReference type="Proteomes" id="UP000078046"/>
    </source>
</evidence>
<proteinExistence type="predicted"/>
<protein>
    <recommendedName>
        <fullName evidence="2">ShKT domain-containing protein</fullName>
    </recommendedName>
</protein>
<comment type="caution">
    <text evidence="1">Lacks conserved residue(s) required for the propagation of feature annotation.</text>
</comment>
<evidence type="ECO:0000259" key="2">
    <source>
        <dbReference type="PROSITE" id="PS51670"/>
    </source>
</evidence>
<dbReference type="EMBL" id="LWCA01001415">
    <property type="protein sequence ID" value="OAF65166.1"/>
    <property type="molecule type" value="Genomic_DNA"/>
</dbReference>
<keyword evidence="1" id="KW-1015">Disulfide bond</keyword>
<dbReference type="PROSITE" id="PS51670">
    <property type="entry name" value="SHKT"/>
    <property type="match status" value="2"/>
</dbReference>
<dbReference type="SMART" id="SM00254">
    <property type="entry name" value="ShKT"/>
    <property type="match status" value="4"/>
</dbReference>
<keyword evidence="4" id="KW-1185">Reference proteome</keyword>
<feature type="disulfide bond" evidence="1">
    <location>
        <begin position="141"/>
        <end position="159"/>
    </location>
</feature>
<name>A0A177AT40_9BILA</name>
<dbReference type="InterPro" id="IPR003582">
    <property type="entry name" value="ShKT_dom"/>
</dbReference>